<dbReference type="InterPro" id="IPR024930">
    <property type="entry name" value="Skp_dom_sf"/>
</dbReference>
<dbReference type="RefSeq" id="WP_053179783.1">
    <property type="nucleotide sequence ID" value="NZ_LGIA01000025.1"/>
</dbReference>
<keyword evidence="3" id="KW-0175">Coiled coil</keyword>
<dbReference type="InterPro" id="IPR005632">
    <property type="entry name" value="Chaperone_Skp"/>
</dbReference>
<gene>
    <name evidence="5" type="ORF">NC99_06890</name>
</gene>
<reference evidence="6" key="1">
    <citation type="submission" date="2015-07" db="EMBL/GenBank/DDBJ databases">
        <title>Genome sequencing of Sunxiuqinia dokdonensis strain SK.</title>
        <authorList>
            <person name="Ahn S."/>
            <person name="Kim B.-C."/>
        </authorList>
    </citation>
    <scope>NUCLEOTIDE SEQUENCE [LARGE SCALE GENOMIC DNA]</scope>
    <source>
        <strain evidence="6">SK</strain>
    </source>
</reference>
<dbReference type="STRING" id="1409788.NC99_06890"/>
<keyword evidence="6" id="KW-1185">Reference proteome</keyword>
<sequence length="171" mass="19890">MKKKVLLFVFLLAFGTVAMAQKYAFIDTEYVLENIPAYAAAQEQLDQISKQYQKELETMHAEIEQMYQDFQAEAVLLSEDMKRKREDVIISKEKNYKELQRKYFGREGDLFKKRQGLIKPIQDDVFNAVQELATEGSYAVIFDKAGSLTMLYTNPKFDLSDQVLQKLGYKN</sequence>
<evidence type="ECO:0000256" key="1">
    <source>
        <dbReference type="ARBA" id="ARBA00009091"/>
    </source>
</evidence>
<name>A0A0L8VDJ3_9BACT</name>
<evidence type="ECO:0000313" key="5">
    <source>
        <dbReference type="EMBL" id="KOH46550.1"/>
    </source>
</evidence>
<dbReference type="AlphaFoldDB" id="A0A0L8VDJ3"/>
<dbReference type="SUPFAM" id="SSF111384">
    <property type="entry name" value="OmpH-like"/>
    <property type="match status" value="1"/>
</dbReference>
<evidence type="ECO:0000256" key="3">
    <source>
        <dbReference type="SAM" id="Coils"/>
    </source>
</evidence>
<feature type="chain" id="PRO_5005591525" evidence="4">
    <location>
        <begin position="21"/>
        <end position="171"/>
    </location>
</feature>
<evidence type="ECO:0000313" key="6">
    <source>
        <dbReference type="Proteomes" id="UP000036958"/>
    </source>
</evidence>
<proteinExistence type="inferred from homology"/>
<feature type="signal peptide" evidence="4">
    <location>
        <begin position="1"/>
        <end position="20"/>
    </location>
</feature>
<dbReference type="OrthoDB" id="9788552at2"/>
<keyword evidence="2 4" id="KW-0732">Signal</keyword>
<accession>A0A0L8VDJ3</accession>
<dbReference type="PANTHER" id="PTHR35089:SF1">
    <property type="entry name" value="CHAPERONE PROTEIN SKP"/>
    <property type="match status" value="1"/>
</dbReference>
<evidence type="ECO:0000256" key="2">
    <source>
        <dbReference type="ARBA" id="ARBA00022729"/>
    </source>
</evidence>
<organism evidence="5 6">
    <name type="scientific">Sunxiuqinia dokdonensis</name>
    <dbReference type="NCBI Taxonomy" id="1409788"/>
    <lineage>
        <taxon>Bacteria</taxon>
        <taxon>Pseudomonadati</taxon>
        <taxon>Bacteroidota</taxon>
        <taxon>Bacteroidia</taxon>
        <taxon>Marinilabiliales</taxon>
        <taxon>Prolixibacteraceae</taxon>
        <taxon>Sunxiuqinia</taxon>
    </lineage>
</organism>
<protein>
    <submittedName>
        <fullName evidence="5">Uncharacterized protein</fullName>
    </submittedName>
</protein>
<dbReference type="SMART" id="SM00935">
    <property type="entry name" value="OmpH"/>
    <property type="match status" value="1"/>
</dbReference>
<dbReference type="Proteomes" id="UP000036958">
    <property type="component" value="Unassembled WGS sequence"/>
</dbReference>
<dbReference type="GO" id="GO:0005829">
    <property type="term" value="C:cytosol"/>
    <property type="evidence" value="ECO:0007669"/>
    <property type="project" value="TreeGrafter"/>
</dbReference>
<dbReference type="Gene3D" id="3.30.910.20">
    <property type="entry name" value="Skp domain"/>
    <property type="match status" value="1"/>
</dbReference>
<dbReference type="GO" id="GO:0050821">
    <property type="term" value="P:protein stabilization"/>
    <property type="evidence" value="ECO:0007669"/>
    <property type="project" value="TreeGrafter"/>
</dbReference>
<dbReference type="Pfam" id="PF03938">
    <property type="entry name" value="OmpH"/>
    <property type="match status" value="1"/>
</dbReference>
<comment type="caution">
    <text evidence="5">The sequence shown here is derived from an EMBL/GenBank/DDBJ whole genome shotgun (WGS) entry which is preliminary data.</text>
</comment>
<dbReference type="GO" id="GO:0051082">
    <property type="term" value="F:unfolded protein binding"/>
    <property type="evidence" value="ECO:0007669"/>
    <property type="project" value="InterPro"/>
</dbReference>
<dbReference type="EMBL" id="LGIA01000025">
    <property type="protein sequence ID" value="KOH46550.1"/>
    <property type="molecule type" value="Genomic_DNA"/>
</dbReference>
<feature type="coiled-coil region" evidence="3">
    <location>
        <begin position="38"/>
        <end position="87"/>
    </location>
</feature>
<evidence type="ECO:0000256" key="4">
    <source>
        <dbReference type="SAM" id="SignalP"/>
    </source>
</evidence>
<dbReference type="PANTHER" id="PTHR35089">
    <property type="entry name" value="CHAPERONE PROTEIN SKP"/>
    <property type="match status" value="1"/>
</dbReference>
<comment type="similarity">
    <text evidence="1">Belongs to the Skp family.</text>
</comment>